<dbReference type="SUPFAM" id="SSF53474">
    <property type="entry name" value="alpha/beta-Hydrolases"/>
    <property type="match status" value="1"/>
</dbReference>
<gene>
    <name evidence="2" type="ORF">MECH1_V1_0120</name>
</gene>
<proteinExistence type="predicted"/>
<dbReference type="EMBL" id="OZ026884">
    <property type="protein sequence ID" value="CAL1238901.1"/>
    <property type="molecule type" value="Genomic_DNA"/>
</dbReference>
<evidence type="ECO:0000313" key="2">
    <source>
        <dbReference type="EMBL" id="CAL1238901.1"/>
    </source>
</evidence>
<protein>
    <submittedName>
        <fullName evidence="2">Dienelactone hydrolase</fullName>
    </submittedName>
</protein>
<accession>A0ABM9NE89</accession>
<name>A0ABM9NE89_9GAMM</name>
<dbReference type="Pfam" id="PF01738">
    <property type="entry name" value="DLH"/>
    <property type="match status" value="1"/>
</dbReference>
<keyword evidence="2" id="KW-0378">Hydrolase</keyword>
<dbReference type="PANTHER" id="PTHR46623:SF6">
    <property type="entry name" value="ALPHA_BETA-HYDROLASES SUPERFAMILY PROTEIN"/>
    <property type="match status" value="1"/>
</dbReference>
<evidence type="ECO:0000313" key="3">
    <source>
        <dbReference type="Proteomes" id="UP001497493"/>
    </source>
</evidence>
<dbReference type="Proteomes" id="UP001497493">
    <property type="component" value="Chromosome"/>
</dbReference>
<dbReference type="InterPro" id="IPR002925">
    <property type="entry name" value="Dienelactn_hydro"/>
</dbReference>
<feature type="domain" description="Dienelactone hydrolase" evidence="1">
    <location>
        <begin position="12"/>
        <end position="216"/>
    </location>
</feature>
<evidence type="ECO:0000259" key="1">
    <source>
        <dbReference type="Pfam" id="PF01738"/>
    </source>
</evidence>
<keyword evidence="3" id="KW-1185">Reference proteome</keyword>
<sequence length="253" mass="26926">MIEIKAGDGHSFSAYRSDPAEPAKGAVVVVQEIFGVNAHIRKVTDAFAEKGYVGIAPCLFERVAKGVELGYDEAAITQGLELANKVGLENALADIQATVNAVGNVGKIALVGFDWGAYLAYQAANRVTGLACAIAYYGCGIADHPFGKRKIPTMLHFGQDDALIPFEWVTNFRSVRPDVTVYGYPAAHGFACEERDSYNAAAAAAAWDRTLVMISHCLEGPPAVTLKNAGFYASAKVEKKKKKAAADDLGPPE</sequence>
<reference evidence="2 3" key="1">
    <citation type="submission" date="2024-04" db="EMBL/GenBank/DDBJ databases">
        <authorList>
            <person name="Cremers G."/>
        </authorList>
    </citation>
    <scope>NUCLEOTIDE SEQUENCE [LARGE SCALE GENOMIC DNA]</scope>
    <source>
        <strain evidence="2">MeCH1-AG</strain>
    </source>
</reference>
<dbReference type="GO" id="GO:0016787">
    <property type="term" value="F:hydrolase activity"/>
    <property type="evidence" value="ECO:0007669"/>
    <property type="project" value="UniProtKB-KW"/>
</dbReference>
<organism evidence="2 3">
    <name type="scientific">Candidatus Methylocalor cossyra</name>
    <dbReference type="NCBI Taxonomy" id="3108543"/>
    <lineage>
        <taxon>Bacteria</taxon>
        <taxon>Pseudomonadati</taxon>
        <taxon>Pseudomonadota</taxon>
        <taxon>Gammaproteobacteria</taxon>
        <taxon>Methylococcales</taxon>
        <taxon>Methylococcaceae</taxon>
        <taxon>Candidatus Methylocalor</taxon>
    </lineage>
</organism>
<dbReference type="InterPro" id="IPR051049">
    <property type="entry name" value="Dienelactone_hydrolase-like"/>
</dbReference>
<dbReference type="PANTHER" id="PTHR46623">
    <property type="entry name" value="CARBOXYMETHYLENEBUTENOLIDASE-RELATED"/>
    <property type="match status" value="1"/>
</dbReference>
<dbReference type="Gene3D" id="3.40.50.1820">
    <property type="entry name" value="alpha/beta hydrolase"/>
    <property type="match status" value="1"/>
</dbReference>
<dbReference type="InterPro" id="IPR029058">
    <property type="entry name" value="AB_hydrolase_fold"/>
</dbReference>